<dbReference type="AlphaFoldDB" id="A0A2W7QS15"/>
<name>A0A2W7QS15_9RHOB</name>
<evidence type="ECO:0000313" key="2">
    <source>
        <dbReference type="Proteomes" id="UP000249364"/>
    </source>
</evidence>
<evidence type="ECO:0000313" key="1">
    <source>
        <dbReference type="EMBL" id="PZX41195.1"/>
    </source>
</evidence>
<dbReference type="InterPro" id="IPR029057">
    <property type="entry name" value="PRTase-like"/>
</dbReference>
<proteinExistence type="predicted"/>
<dbReference type="STRING" id="121821.GCA_001870675_00094"/>
<sequence length="328" mass="36218">MHYRSITDMNAAIVNNMYRLPRDLDLVVGVPRSGLLAANLFALIANVRMADLDSYLEGRVYSAGTTKTHSLRTVGAGPRKVLILDDSISTGSAMQTVRQRVQAAALGDEVIFAAVYGTARDHPQTDIVLEVVPQPRVFQWNFMHHVTLERACLDIDGVLCHDPAEHENEDAAAYLQFLTEARPLYAPTRPVGALVTSRLEKYRAQTEAWLAAIGVKYNELIMLDMTSTPAQAQPAACERFKAEHYRKRPFELFIGSGHAQARMIAQLSGKPVLCLETHRLIEPSAAAVLASLPSAFSLRQGGGALKRLARSVLGRGRYEALKEWRSVR</sequence>
<gene>
    <name evidence="1" type="ORF">LY56_02398</name>
</gene>
<protein>
    <submittedName>
        <fullName evidence="1">Putative HAD superfamily protein</fullName>
    </submittedName>
</protein>
<dbReference type="Gene3D" id="3.40.50.2020">
    <property type="match status" value="1"/>
</dbReference>
<dbReference type="Proteomes" id="UP000249364">
    <property type="component" value="Unassembled WGS sequence"/>
</dbReference>
<dbReference type="RefSeq" id="WP_071467987.1">
    <property type="nucleotide sequence ID" value="NZ_MEHT01000001.1"/>
</dbReference>
<dbReference type="EMBL" id="QKZQ01000011">
    <property type="protein sequence ID" value="PZX41195.1"/>
    <property type="molecule type" value="Genomic_DNA"/>
</dbReference>
<reference evidence="1 2" key="1">
    <citation type="submission" date="2018-06" db="EMBL/GenBank/DDBJ databases">
        <title>Genomic Encyclopedia of Archaeal and Bacterial Type Strains, Phase II (KMG-II): from individual species to whole genera.</title>
        <authorList>
            <person name="Goeker M."/>
        </authorList>
    </citation>
    <scope>NUCLEOTIDE SEQUENCE [LARGE SCALE GENOMIC DNA]</scope>
    <source>
        <strain evidence="1 2">DSM 13087</strain>
    </source>
</reference>
<organism evidence="1 2">
    <name type="scientific">Roseinatronobacter thiooxidans</name>
    <dbReference type="NCBI Taxonomy" id="121821"/>
    <lineage>
        <taxon>Bacteria</taxon>
        <taxon>Pseudomonadati</taxon>
        <taxon>Pseudomonadota</taxon>
        <taxon>Alphaproteobacteria</taxon>
        <taxon>Rhodobacterales</taxon>
        <taxon>Paracoccaceae</taxon>
        <taxon>Roseinatronobacter</taxon>
    </lineage>
</organism>
<dbReference type="InterPro" id="IPR000836">
    <property type="entry name" value="PRTase_dom"/>
</dbReference>
<comment type="caution">
    <text evidence="1">The sequence shown here is derived from an EMBL/GenBank/DDBJ whole genome shotgun (WGS) entry which is preliminary data.</text>
</comment>
<dbReference type="CDD" id="cd06223">
    <property type="entry name" value="PRTases_typeI"/>
    <property type="match status" value="1"/>
</dbReference>
<dbReference type="SUPFAM" id="SSF53271">
    <property type="entry name" value="PRTase-like"/>
    <property type="match status" value="1"/>
</dbReference>
<dbReference type="OrthoDB" id="9804476at2"/>
<keyword evidence="2" id="KW-1185">Reference proteome</keyword>
<accession>A0A2W7QS15</accession>